<dbReference type="InterPro" id="IPR011060">
    <property type="entry name" value="RibuloseP-bd_barrel"/>
</dbReference>
<dbReference type="GO" id="GO:0000162">
    <property type="term" value="P:L-tryptophan biosynthetic process"/>
    <property type="evidence" value="ECO:0007669"/>
    <property type="project" value="TreeGrafter"/>
</dbReference>
<evidence type="ECO:0000313" key="7">
    <source>
        <dbReference type="Proteomes" id="UP000823913"/>
    </source>
</evidence>
<dbReference type="AlphaFoldDB" id="A0A9D1J9H6"/>
<dbReference type="PANTHER" id="PTHR43090">
    <property type="entry name" value="1-(5-PHOSPHORIBOSYL)-5-[(5-PHOSPHORIBOSYLAMINO)METHYLIDENEAMINO] IMIDAZOLE-4-CARBOXAMIDE ISOMERASE"/>
    <property type="match status" value="1"/>
</dbReference>
<dbReference type="Pfam" id="PF00977">
    <property type="entry name" value="His_biosynth"/>
    <property type="match status" value="1"/>
</dbReference>
<protein>
    <submittedName>
        <fullName evidence="6">1-(5-phosphoribosyl)-5-((5-phosphoribosylamino)methylideneamino)imidazole-4-carboxamide isomerase</fullName>
    </submittedName>
</protein>
<dbReference type="EMBL" id="DVHK01000113">
    <property type="protein sequence ID" value="HIR67490.1"/>
    <property type="molecule type" value="Genomic_DNA"/>
</dbReference>
<dbReference type="Gene3D" id="3.20.20.70">
    <property type="entry name" value="Aldolase class I"/>
    <property type="match status" value="1"/>
</dbReference>
<keyword evidence="6" id="KW-0413">Isomerase</keyword>
<dbReference type="InterPro" id="IPR044524">
    <property type="entry name" value="Isoase_HisA-like"/>
</dbReference>
<dbReference type="InterPro" id="IPR013785">
    <property type="entry name" value="Aldolase_TIM"/>
</dbReference>
<reference evidence="6" key="2">
    <citation type="journal article" date="2021" name="PeerJ">
        <title>Extensive microbial diversity within the chicken gut microbiome revealed by metagenomics and culture.</title>
        <authorList>
            <person name="Gilroy R."/>
            <person name="Ravi A."/>
            <person name="Getino M."/>
            <person name="Pursley I."/>
            <person name="Horton D.L."/>
            <person name="Alikhan N.F."/>
            <person name="Baker D."/>
            <person name="Gharbi K."/>
            <person name="Hall N."/>
            <person name="Watson M."/>
            <person name="Adriaenssens E.M."/>
            <person name="Foster-Nyarko E."/>
            <person name="Jarju S."/>
            <person name="Secka A."/>
            <person name="Antonio M."/>
            <person name="Oren A."/>
            <person name="Chaudhuri R.R."/>
            <person name="La Ragione R."/>
            <person name="Hildebrand F."/>
            <person name="Pallen M.J."/>
        </authorList>
    </citation>
    <scope>NUCLEOTIDE SEQUENCE</scope>
    <source>
        <strain evidence="6">ChiW16-3235</strain>
    </source>
</reference>
<feature type="non-terminal residue" evidence="6">
    <location>
        <position position="123"/>
    </location>
</feature>
<dbReference type="PANTHER" id="PTHR43090:SF2">
    <property type="entry name" value="1-(5-PHOSPHORIBOSYL)-5-[(5-PHOSPHORIBOSYLAMINO)METHYLIDENEAMINO] IMIDAZOLE-4-CARBOXAMIDE ISOMERASE"/>
    <property type="match status" value="1"/>
</dbReference>
<organism evidence="6 7">
    <name type="scientific">Candidatus Coproplasma avicola</name>
    <dbReference type="NCBI Taxonomy" id="2840744"/>
    <lineage>
        <taxon>Bacteria</taxon>
        <taxon>Bacillati</taxon>
        <taxon>Bacillota</taxon>
        <taxon>Clostridia</taxon>
        <taxon>Eubacteriales</taxon>
        <taxon>Candidatus Coproplasma</taxon>
    </lineage>
</organism>
<accession>A0A9D1J9H6</accession>
<dbReference type="GO" id="GO:0000105">
    <property type="term" value="P:L-histidine biosynthetic process"/>
    <property type="evidence" value="ECO:0007669"/>
    <property type="project" value="UniProtKB-KW"/>
</dbReference>
<name>A0A9D1J9H6_9FIRM</name>
<evidence type="ECO:0000313" key="6">
    <source>
        <dbReference type="EMBL" id="HIR67490.1"/>
    </source>
</evidence>
<dbReference type="InterPro" id="IPR006062">
    <property type="entry name" value="His_biosynth"/>
</dbReference>
<comment type="caution">
    <text evidence="6">The sequence shown here is derived from an EMBL/GenBank/DDBJ whole genome shotgun (WGS) entry which is preliminary data.</text>
</comment>
<dbReference type="GO" id="GO:0003949">
    <property type="term" value="F:1-(5-phosphoribosyl)-5-[(5-phosphoribosylamino)methylideneamino]imidazole-4-carboxamide isomerase activity"/>
    <property type="evidence" value="ECO:0007669"/>
    <property type="project" value="InterPro"/>
</dbReference>
<reference evidence="6" key="1">
    <citation type="submission" date="2020-10" db="EMBL/GenBank/DDBJ databases">
        <authorList>
            <person name="Gilroy R."/>
        </authorList>
    </citation>
    <scope>NUCLEOTIDE SEQUENCE</scope>
    <source>
        <strain evidence="6">ChiW16-3235</strain>
    </source>
</reference>
<keyword evidence="3 5" id="KW-0368">Histidine biosynthesis</keyword>
<evidence type="ECO:0000256" key="3">
    <source>
        <dbReference type="ARBA" id="ARBA00023102"/>
    </source>
</evidence>
<sequence length="123" mass="13386">MQIFPAIDIIGGQVVRLTRGNYGDVKKYSLTPLAATEEFISLGARNLHIVDLDGAKSGNADNAATIEAICSRYDIFIEVGGGIRSEEQIKKYLGRGAGRVILGTVALKQPQFLKKMIEKYGDK</sequence>
<keyword evidence="2 5" id="KW-0028">Amino-acid biosynthesis</keyword>
<proteinExistence type="inferred from homology"/>
<evidence type="ECO:0000256" key="4">
    <source>
        <dbReference type="ARBA" id="ARBA00029440"/>
    </source>
</evidence>
<gene>
    <name evidence="6" type="ORF">IAB94_05545</name>
</gene>
<dbReference type="Proteomes" id="UP000823913">
    <property type="component" value="Unassembled WGS sequence"/>
</dbReference>
<evidence type="ECO:0000256" key="1">
    <source>
        <dbReference type="ARBA" id="ARBA00009667"/>
    </source>
</evidence>
<evidence type="ECO:0000256" key="2">
    <source>
        <dbReference type="ARBA" id="ARBA00022605"/>
    </source>
</evidence>
<comment type="similarity">
    <text evidence="1 5">Belongs to the HisA/HisF family.</text>
</comment>
<evidence type="ECO:0000256" key="5">
    <source>
        <dbReference type="RuleBase" id="RU003657"/>
    </source>
</evidence>
<comment type="pathway">
    <text evidence="4">Amino-acid biosynthesis.</text>
</comment>
<dbReference type="SUPFAM" id="SSF51366">
    <property type="entry name" value="Ribulose-phoshate binding barrel"/>
    <property type="match status" value="1"/>
</dbReference>
<dbReference type="GO" id="GO:0005737">
    <property type="term" value="C:cytoplasm"/>
    <property type="evidence" value="ECO:0007669"/>
    <property type="project" value="TreeGrafter"/>
</dbReference>